<evidence type="ECO:0000313" key="2">
    <source>
        <dbReference type="EMBL" id="MCO5976289.1"/>
    </source>
</evidence>
<comment type="caution">
    <text evidence="2">The sequence shown here is derived from an EMBL/GenBank/DDBJ whole genome shotgun (WGS) entry which is preliminary data.</text>
</comment>
<organism evidence="2 3">
    <name type="scientific">Ideonella oryzae</name>
    <dbReference type="NCBI Taxonomy" id="2937441"/>
    <lineage>
        <taxon>Bacteria</taxon>
        <taxon>Pseudomonadati</taxon>
        <taxon>Pseudomonadota</taxon>
        <taxon>Betaproteobacteria</taxon>
        <taxon>Burkholderiales</taxon>
        <taxon>Sphaerotilaceae</taxon>
        <taxon>Ideonella</taxon>
    </lineage>
</organism>
<dbReference type="RefSeq" id="WP_252768761.1">
    <property type="nucleotide sequence ID" value="NZ_JAMXMC010000003.1"/>
</dbReference>
<keyword evidence="1" id="KW-1133">Transmembrane helix</keyword>
<feature type="transmembrane region" description="Helical" evidence="1">
    <location>
        <begin position="35"/>
        <end position="55"/>
    </location>
</feature>
<evidence type="ECO:0000313" key="3">
    <source>
        <dbReference type="Proteomes" id="UP001204851"/>
    </source>
</evidence>
<keyword evidence="1" id="KW-0472">Membrane</keyword>
<keyword evidence="1" id="KW-0812">Transmembrane</keyword>
<sequence>MAEVPAPDSSHDTPAAVQAEVPAPRRATVWWQRPIVLSLGITLLLLALALGWPLLRWQMSPPEAAPVVRGLPWQVQADGAGGSAVFGLHLGTATLGDAEALWPQDFKVALISTQGTKQQAPALEAYVESFQAAFVNGKLVMSVAADADWLRQVWDRSPRGEVDAGGEGAVRRRELAPQDLDAARRIAVSALAFIPAARLDEATVVQRFGPPTERHVGADGVVQLLYPERGVAVALPPAEGDAARAKPVIQYVAPRDFERLLRAPLQGAKPASAP</sequence>
<dbReference type="Proteomes" id="UP001204851">
    <property type="component" value="Unassembled WGS sequence"/>
</dbReference>
<accession>A0ABT1BK94</accession>
<dbReference type="EMBL" id="JAMXMC010000003">
    <property type="protein sequence ID" value="MCO5976289.1"/>
    <property type="molecule type" value="Genomic_DNA"/>
</dbReference>
<keyword evidence="3" id="KW-1185">Reference proteome</keyword>
<reference evidence="2 3" key="1">
    <citation type="submission" date="2022-06" db="EMBL/GenBank/DDBJ databases">
        <title>Ideonella sp. NS12-5 Genome sequencing and assembly.</title>
        <authorList>
            <person name="Jung Y."/>
        </authorList>
    </citation>
    <scope>NUCLEOTIDE SEQUENCE [LARGE SCALE GENOMIC DNA]</scope>
    <source>
        <strain evidence="2 3">NS12-5</strain>
    </source>
</reference>
<proteinExistence type="predicted"/>
<name>A0ABT1BK94_9BURK</name>
<protein>
    <submittedName>
        <fullName evidence="2">Uncharacterized protein</fullName>
    </submittedName>
</protein>
<gene>
    <name evidence="2" type="ORF">M0L44_06095</name>
</gene>
<evidence type="ECO:0000256" key="1">
    <source>
        <dbReference type="SAM" id="Phobius"/>
    </source>
</evidence>